<sequence>MKNILLSLLLALIATSSSASQAPQETRAEIETLFQKLQAANCQFNRNGTWYSGVEAKVHLTKKLAYFENKNMIKSTEDFITQAASLSSSSGKAYLVKCGNMPATESKIWLQEQLKIMRSPK</sequence>
<reference evidence="2 3" key="1">
    <citation type="submission" date="2020-08" db="EMBL/GenBank/DDBJ databases">
        <title>Novel species isolated from subtropical streams in China.</title>
        <authorList>
            <person name="Lu H."/>
        </authorList>
    </citation>
    <scope>NUCLEOTIDE SEQUENCE [LARGE SCALE GENOMIC DNA]</scope>
    <source>
        <strain evidence="2 3">KACC 16656</strain>
    </source>
</reference>
<dbReference type="Pfam" id="PF17263">
    <property type="entry name" value="DUF5329"/>
    <property type="match status" value="1"/>
</dbReference>
<evidence type="ECO:0000256" key="1">
    <source>
        <dbReference type="SAM" id="SignalP"/>
    </source>
</evidence>
<name>A0ABR6X0N2_9BURK</name>
<dbReference type="EMBL" id="JACOFW010000003">
    <property type="protein sequence ID" value="MBC3806477.1"/>
    <property type="molecule type" value="Genomic_DNA"/>
</dbReference>
<proteinExistence type="predicted"/>
<gene>
    <name evidence="2" type="ORF">H8K52_03825</name>
</gene>
<evidence type="ECO:0000313" key="2">
    <source>
        <dbReference type="EMBL" id="MBC3806477.1"/>
    </source>
</evidence>
<evidence type="ECO:0000313" key="3">
    <source>
        <dbReference type="Proteomes" id="UP000648257"/>
    </source>
</evidence>
<keyword evidence="3" id="KW-1185">Reference proteome</keyword>
<organism evidence="2 3">
    <name type="scientific">Undibacterium seohonense</name>
    <dbReference type="NCBI Taxonomy" id="1344950"/>
    <lineage>
        <taxon>Bacteria</taxon>
        <taxon>Pseudomonadati</taxon>
        <taxon>Pseudomonadota</taxon>
        <taxon>Betaproteobacteria</taxon>
        <taxon>Burkholderiales</taxon>
        <taxon>Oxalobacteraceae</taxon>
        <taxon>Undibacterium</taxon>
    </lineage>
</organism>
<protein>
    <submittedName>
        <fullName evidence="2">DUF5329 family protein</fullName>
    </submittedName>
</protein>
<dbReference type="InterPro" id="IPR035242">
    <property type="entry name" value="DUF5329"/>
</dbReference>
<comment type="caution">
    <text evidence="2">The sequence shown here is derived from an EMBL/GenBank/DDBJ whole genome shotgun (WGS) entry which is preliminary data.</text>
</comment>
<keyword evidence="1" id="KW-0732">Signal</keyword>
<feature type="signal peptide" evidence="1">
    <location>
        <begin position="1"/>
        <end position="21"/>
    </location>
</feature>
<dbReference type="Proteomes" id="UP000648257">
    <property type="component" value="Unassembled WGS sequence"/>
</dbReference>
<feature type="chain" id="PRO_5045990088" evidence="1">
    <location>
        <begin position="22"/>
        <end position="121"/>
    </location>
</feature>
<accession>A0ABR6X0N2</accession>